<reference evidence="7 8" key="1">
    <citation type="submission" date="2018-10" db="EMBL/GenBank/DDBJ databases">
        <authorList>
            <person name="Li J."/>
        </authorList>
    </citation>
    <scope>NUCLEOTIDE SEQUENCE [LARGE SCALE GENOMIC DNA]</scope>
    <source>
        <strain evidence="7 8">IF 016277</strain>
    </source>
</reference>
<feature type="transmembrane region" description="Helical" evidence="5">
    <location>
        <begin position="155"/>
        <end position="178"/>
    </location>
</feature>
<keyword evidence="2 5" id="KW-0812">Transmembrane</keyword>
<feature type="transmembrane region" description="Helical" evidence="5">
    <location>
        <begin position="97"/>
        <end position="114"/>
    </location>
</feature>
<feature type="transmembrane region" description="Helical" evidence="5">
    <location>
        <begin position="328"/>
        <end position="353"/>
    </location>
</feature>
<comment type="caution">
    <text evidence="7">The sequence shown here is derived from an EMBL/GenBank/DDBJ whole genome shotgun (WGS) entry which is preliminary data.</text>
</comment>
<dbReference type="SUPFAM" id="SSF103473">
    <property type="entry name" value="MFS general substrate transporter"/>
    <property type="match status" value="1"/>
</dbReference>
<comment type="subcellular location">
    <subcellularLocation>
        <location evidence="1">Cell membrane</location>
        <topology evidence="1">Multi-pass membrane protein</topology>
    </subcellularLocation>
</comment>
<gene>
    <name evidence="7" type="ORF">D9V32_01385</name>
</gene>
<feature type="transmembrane region" description="Helical" evidence="5">
    <location>
        <begin position="303"/>
        <end position="322"/>
    </location>
</feature>
<dbReference type="GO" id="GO:0022857">
    <property type="term" value="F:transmembrane transporter activity"/>
    <property type="evidence" value="ECO:0007669"/>
    <property type="project" value="InterPro"/>
</dbReference>
<feature type="transmembrane region" description="Helical" evidence="5">
    <location>
        <begin position="63"/>
        <end position="85"/>
    </location>
</feature>
<dbReference type="GO" id="GO:0005886">
    <property type="term" value="C:plasma membrane"/>
    <property type="evidence" value="ECO:0007669"/>
    <property type="project" value="UniProtKB-SubCell"/>
</dbReference>
<name>A0A3L7AED8_9MICO</name>
<feature type="transmembrane region" description="Helical" evidence="5">
    <location>
        <begin position="271"/>
        <end position="291"/>
    </location>
</feature>
<evidence type="ECO:0000256" key="4">
    <source>
        <dbReference type="ARBA" id="ARBA00023136"/>
    </source>
</evidence>
<feature type="transmembrane region" description="Helical" evidence="5">
    <location>
        <begin position="238"/>
        <end position="259"/>
    </location>
</feature>
<feature type="transmembrane region" description="Helical" evidence="5">
    <location>
        <begin position="391"/>
        <end position="410"/>
    </location>
</feature>
<dbReference type="InterPro" id="IPR036259">
    <property type="entry name" value="MFS_trans_sf"/>
</dbReference>
<evidence type="ECO:0000259" key="6">
    <source>
        <dbReference type="PROSITE" id="PS50850"/>
    </source>
</evidence>
<proteinExistence type="predicted"/>
<evidence type="ECO:0000256" key="2">
    <source>
        <dbReference type="ARBA" id="ARBA00022692"/>
    </source>
</evidence>
<keyword evidence="8" id="KW-1185">Reference proteome</keyword>
<keyword evidence="3 5" id="KW-1133">Transmembrane helix</keyword>
<evidence type="ECO:0000256" key="5">
    <source>
        <dbReference type="SAM" id="Phobius"/>
    </source>
</evidence>
<dbReference type="OrthoDB" id="7584869at2"/>
<evidence type="ECO:0000256" key="3">
    <source>
        <dbReference type="ARBA" id="ARBA00022989"/>
    </source>
</evidence>
<dbReference type="InterPro" id="IPR011701">
    <property type="entry name" value="MFS"/>
</dbReference>
<dbReference type="Gene3D" id="1.20.1250.20">
    <property type="entry name" value="MFS general substrate transporter like domains"/>
    <property type="match status" value="2"/>
</dbReference>
<evidence type="ECO:0000313" key="7">
    <source>
        <dbReference type="EMBL" id="RLP78011.1"/>
    </source>
</evidence>
<evidence type="ECO:0000256" key="1">
    <source>
        <dbReference type="ARBA" id="ARBA00004651"/>
    </source>
</evidence>
<feature type="transmembrane region" description="Helical" evidence="5">
    <location>
        <begin position="24"/>
        <end position="43"/>
    </location>
</feature>
<protein>
    <submittedName>
        <fullName evidence="7">MFS transporter</fullName>
    </submittedName>
</protein>
<dbReference type="Proteomes" id="UP000272503">
    <property type="component" value="Unassembled WGS sequence"/>
</dbReference>
<organism evidence="7 8">
    <name type="scientific">Mycetocola tolaasinivorans</name>
    <dbReference type="NCBI Taxonomy" id="76635"/>
    <lineage>
        <taxon>Bacteria</taxon>
        <taxon>Bacillati</taxon>
        <taxon>Actinomycetota</taxon>
        <taxon>Actinomycetes</taxon>
        <taxon>Micrococcales</taxon>
        <taxon>Microbacteriaceae</taxon>
        <taxon>Mycetocola</taxon>
    </lineage>
</organism>
<feature type="transmembrane region" description="Helical" evidence="5">
    <location>
        <begin position="120"/>
        <end position="143"/>
    </location>
</feature>
<evidence type="ECO:0000313" key="8">
    <source>
        <dbReference type="Proteomes" id="UP000272503"/>
    </source>
</evidence>
<feature type="domain" description="Major facilitator superfamily (MFS) profile" evidence="6">
    <location>
        <begin position="211"/>
        <end position="416"/>
    </location>
</feature>
<dbReference type="EMBL" id="RCUX01000001">
    <property type="protein sequence ID" value="RLP78011.1"/>
    <property type="molecule type" value="Genomic_DNA"/>
</dbReference>
<feature type="transmembrane region" description="Helical" evidence="5">
    <location>
        <begin position="184"/>
        <end position="203"/>
    </location>
</feature>
<dbReference type="RefSeq" id="WP_121647103.1">
    <property type="nucleotide sequence ID" value="NZ_RCUX01000001.1"/>
</dbReference>
<accession>A0A3L7AED8</accession>
<dbReference type="PANTHER" id="PTHR23528:SF1">
    <property type="entry name" value="MAJOR FACILITATOR SUPERFAMILY (MFS) PROFILE DOMAIN-CONTAINING PROTEIN"/>
    <property type="match status" value="1"/>
</dbReference>
<dbReference type="PROSITE" id="PS50850">
    <property type="entry name" value="MFS"/>
    <property type="match status" value="1"/>
</dbReference>
<dbReference type="InterPro" id="IPR020846">
    <property type="entry name" value="MFS_dom"/>
</dbReference>
<dbReference type="AlphaFoldDB" id="A0A3L7AED8"/>
<dbReference type="Pfam" id="PF07690">
    <property type="entry name" value="MFS_1"/>
    <property type="match status" value="2"/>
</dbReference>
<sequence>MSHSPSTEPDPGALTPEAPVSRRWIGAFTLAWFGYWMASLVPLQLLLPSQFQALSPADKVRDLAITNGVAGVVALITLPVFGALCDRTISRFGRRRLWIAGGAFVCAVSVSLVGEQTSTIGVVFWWAVATAGASAMMGGLTAVIADRVPERQRGILSGAIYGPQALGVVIGIAAVTLFSLQLRTAYQLLGIALVLCAVPFIWIHRERRGMRTPALTFRAILGGLWVNPRRHPEFGWAFGSRTLVNLANSLGTCYMLFFLTDGLRMKDPEESLLIVTLVYLAAALIFTYVAGALSDRTGRQRGILIIAGLAQAVAAAILVFVPAFGTTIIAAAFIGGGFGASMSVGQAVVTRVLPDAENRAKDLGIMNVGLVVPTTIAPLIAAVLITVSGGYTALFVATAVCAVGGVWMVTRLRTIR</sequence>
<feature type="transmembrane region" description="Helical" evidence="5">
    <location>
        <begin position="365"/>
        <end position="385"/>
    </location>
</feature>
<keyword evidence="4 5" id="KW-0472">Membrane</keyword>
<dbReference type="PANTHER" id="PTHR23528">
    <property type="match status" value="1"/>
</dbReference>